<dbReference type="InParanoid" id="I7LUF5"/>
<evidence type="ECO:0000313" key="1">
    <source>
        <dbReference type="EMBL" id="EAR92951.1"/>
    </source>
</evidence>
<dbReference type="PANTHER" id="PTHR12941">
    <property type="entry name" value="ER MEMBRANE PROTEIN COMPLEX"/>
    <property type="match status" value="1"/>
</dbReference>
<name>I7LUF5_TETTS</name>
<accession>I7LUF5</accession>
<dbReference type="Proteomes" id="UP000009168">
    <property type="component" value="Unassembled WGS sequence"/>
</dbReference>
<dbReference type="EMBL" id="GG662740">
    <property type="protein sequence ID" value="EAR92951.1"/>
    <property type="molecule type" value="Genomic_DNA"/>
</dbReference>
<dbReference type="FunCoup" id="I7LUF5">
    <property type="interactions" value="342"/>
</dbReference>
<dbReference type="GeneID" id="7829424"/>
<dbReference type="RefSeq" id="XP_001013196.1">
    <property type="nucleotide sequence ID" value="XM_001013196.3"/>
</dbReference>
<dbReference type="PANTHER" id="PTHR12941:SF10">
    <property type="entry name" value="ER MEMBRANE PROTEIN COMPLEX SUBUNIT 8_9 HOMOLOG"/>
    <property type="match status" value="1"/>
</dbReference>
<keyword evidence="2" id="KW-1185">Reference proteome</keyword>
<dbReference type="AlphaFoldDB" id="I7LUF5"/>
<dbReference type="OMA" id="INQNTHV"/>
<dbReference type="Pfam" id="PF03665">
    <property type="entry name" value="UPF0172"/>
    <property type="match status" value="1"/>
</dbReference>
<organism evidence="1 2">
    <name type="scientific">Tetrahymena thermophila (strain SB210)</name>
    <dbReference type="NCBI Taxonomy" id="312017"/>
    <lineage>
        <taxon>Eukaryota</taxon>
        <taxon>Sar</taxon>
        <taxon>Alveolata</taxon>
        <taxon>Ciliophora</taxon>
        <taxon>Intramacronucleata</taxon>
        <taxon>Oligohymenophorea</taxon>
        <taxon>Hymenostomatida</taxon>
        <taxon>Tetrahymenina</taxon>
        <taxon>Tetrahymenidae</taxon>
        <taxon>Tetrahymena</taxon>
    </lineage>
</organism>
<dbReference type="eggNOG" id="ENOG502SV9E">
    <property type="taxonomic scope" value="Eukaryota"/>
</dbReference>
<dbReference type="OrthoDB" id="194468at2759"/>
<dbReference type="InterPro" id="IPR005366">
    <property type="entry name" value="EMC8/9"/>
</dbReference>
<dbReference type="CDD" id="cd08060">
    <property type="entry name" value="MPN_UPF0172"/>
    <property type="match status" value="1"/>
</dbReference>
<dbReference type="HOGENOM" id="CLU_1339896_0_0_1"/>
<gene>
    <name evidence="1" type="ORF">TTHERM_00295640</name>
</gene>
<dbReference type="GO" id="GO:0072546">
    <property type="term" value="C:EMC complex"/>
    <property type="evidence" value="ECO:0007669"/>
    <property type="project" value="InterPro"/>
</dbReference>
<dbReference type="STRING" id="312017.I7LUF5"/>
<dbReference type="KEGG" id="tet:TTHERM_00295640"/>
<protein>
    <submittedName>
        <fullName evidence="1">Mov34/MPN/pad-1 family protein</fullName>
    </submittedName>
</protein>
<reference evidence="2" key="1">
    <citation type="journal article" date="2006" name="PLoS Biol.">
        <title>Macronuclear genome sequence of the ciliate Tetrahymena thermophila, a model eukaryote.</title>
        <authorList>
            <person name="Eisen J.A."/>
            <person name="Coyne R.S."/>
            <person name="Wu M."/>
            <person name="Wu D."/>
            <person name="Thiagarajan M."/>
            <person name="Wortman J.R."/>
            <person name="Badger J.H."/>
            <person name="Ren Q."/>
            <person name="Amedeo P."/>
            <person name="Jones K.M."/>
            <person name="Tallon L.J."/>
            <person name="Delcher A.L."/>
            <person name="Salzberg S.L."/>
            <person name="Silva J.C."/>
            <person name="Haas B.J."/>
            <person name="Majoros W.H."/>
            <person name="Farzad M."/>
            <person name="Carlton J.M."/>
            <person name="Smith R.K. Jr."/>
            <person name="Garg J."/>
            <person name="Pearlman R.E."/>
            <person name="Karrer K.M."/>
            <person name="Sun L."/>
            <person name="Manning G."/>
            <person name="Elde N.C."/>
            <person name="Turkewitz A.P."/>
            <person name="Asai D.J."/>
            <person name="Wilkes D.E."/>
            <person name="Wang Y."/>
            <person name="Cai H."/>
            <person name="Collins K."/>
            <person name="Stewart B.A."/>
            <person name="Lee S.R."/>
            <person name="Wilamowska K."/>
            <person name="Weinberg Z."/>
            <person name="Ruzzo W.L."/>
            <person name="Wloga D."/>
            <person name="Gaertig J."/>
            <person name="Frankel J."/>
            <person name="Tsao C.-C."/>
            <person name="Gorovsky M.A."/>
            <person name="Keeling P.J."/>
            <person name="Waller R.F."/>
            <person name="Patron N.J."/>
            <person name="Cherry J.M."/>
            <person name="Stover N.A."/>
            <person name="Krieger C.J."/>
            <person name="del Toro C."/>
            <person name="Ryder H.F."/>
            <person name="Williamson S.C."/>
            <person name="Barbeau R.A."/>
            <person name="Hamilton E.P."/>
            <person name="Orias E."/>
        </authorList>
    </citation>
    <scope>NUCLEOTIDE SEQUENCE [LARGE SCALE GENOMIC DNA]</scope>
    <source>
        <strain evidence="2">SB210</strain>
    </source>
</reference>
<sequence>MSQVEQKQAIELLAYKKAYLHALKYVKDDVIGVLTGKIENGQITVEDAYPLFHSRVVSPTLETAFELIEGALKKKKQIIVGLYEALSHPYQAKYLSEISTRILEKIQKNLSKQPIALRIYDEDKQDQQEEIQEYHYLTCEGYKFDLKDSKNIDANYEKIQELNPQNGFAKFEIIKNDISQNKHRFIVDFDAHFEDISLDFTNSFL</sequence>
<proteinExistence type="predicted"/>
<evidence type="ECO:0000313" key="2">
    <source>
        <dbReference type="Proteomes" id="UP000009168"/>
    </source>
</evidence>
<dbReference type="Gene3D" id="3.40.140.10">
    <property type="entry name" value="Cytidine Deaminase, domain 2"/>
    <property type="match status" value="1"/>
</dbReference>